<dbReference type="InterPro" id="IPR011990">
    <property type="entry name" value="TPR-like_helical_dom_sf"/>
</dbReference>
<organism evidence="1 2">
    <name type="scientific">Symbiodinium necroappetens</name>
    <dbReference type="NCBI Taxonomy" id="1628268"/>
    <lineage>
        <taxon>Eukaryota</taxon>
        <taxon>Sar</taxon>
        <taxon>Alveolata</taxon>
        <taxon>Dinophyceae</taxon>
        <taxon>Suessiales</taxon>
        <taxon>Symbiodiniaceae</taxon>
        <taxon>Symbiodinium</taxon>
    </lineage>
</organism>
<comment type="caution">
    <text evidence="1">The sequence shown here is derived from an EMBL/GenBank/DDBJ whole genome shotgun (WGS) entry which is preliminary data.</text>
</comment>
<evidence type="ECO:0000313" key="2">
    <source>
        <dbReference type="Proteomes" id="UP000601435"/>
    </source>
</evidence>
<proteinExistence type="predicted"/>
<keyword evidence="2" id="KW-1185">Reference proteome</keyword>
<dbReference type="AlphaFoldDB" id="A0A813CFA5"/>
<dbReference type="Proteomes" id="UP000601435">
    <property type="component" value="Unassembled WGS sequence"/>
</dbReference>
<reference evidence="1" key="1">
    <citation type="submission" date="2021-02" db="EMBL/GenBank/DDBJ databases">
        <authorList>
            <person name="Dougan E. K."/>
            <person name="Rhodes N."/>
            <person name="Thang M."/>
            <person name="Chan C."/>
        </authorList>
    </citation>
    <scope>NUCLEOTIDE SEQUENCE</scope>
</reference>
<evidence type="ECO:0000313" key="1">
    <source>
        <dbReference type="EMBL" id="CAE7943153.1"/>
    </source>
</evidence>
<evidence type="ECO:0008006" key="3">
    <source>
        <dbReference type="Google" id="ProtNLM"/>
    </source>
</evidence>
<gene>
    <name evidence="1" type="ORF">SNEC2469_LOCUS34934</name>
</gene>
<name>A0A813CFA5_9DINO</name>
<sequence>MWPAPLLRSSWPSALLQPLQPALQQRACSSTSPHFTHAAPVAVAVALAAKPFCRHRGVARAATAPVEARAVVRGDVLPELHAAIRGSVDVAAIIQLLHICGQRKWLDEVTAIQAAVQDLEPSQLEIEAPVVSGFCNAAARCLSGLRLQRDARTTKCAEVLDRARLLWQAWAEHWQEGEACADFDTALASALLLCDVVRSPTALVWAEEIWEQAKAQAVPRTVDLYLAMLSILEWHRRYDAVDGMLLQDMVEDGLTPNEEVLEALLMLASNRKDWERTDLLWNFLVCSHHVQPTPKSYAAHAEAHLLAGRPASAAAIVEDMLDADVAPITPDTVAAYMQMLIVICHSDPTSSNMARVRAAIELAEGLHTTGPAAKELSKLKKVAVLLMSDPCALPFRQVLVSRAAQRSVMKGWRNARGGSCYARL</sequence>
<protein>
    <recommendedName>
        <fullName evidence="3">Pentatricopeptide repeat-containing protein, chloroplastic</fullName>
    </recommendedName>
</protein>
<dbReference type="Gene3D" id="1.25.40.10">
    <property type="entry name" value="Tetratricopeptide repeat domain"/>
    <property type="match status" value="1"/>
</dbReference>
<dbReference type="EMBL" id="CAJNJA010098796">
    <property type="protein sequence ID" value="CAE7943153.1"/>
    <property type="molecule type" value="Genomic_DNA"/>
</dbReference>
<dbReference type="OrthoDB" id="446842at2759"/>
<accession>A0A813CFA5</accession>